<dbReference type="PROSITE" id="PS51186">
    <property type="entry name" value="GNAT"/>
    <property type="match status" value="1"/>
</dbReference>
<evidence type="ECO:0000259" key="1">
    <source>
        <dbReference type="PROSITE" id="PS51186"/>
    </source>
</evidence>
<sequence length="206" mass="23011">MTRSDLFPSVLQASHLPAMQAHLLRLSDTDRVQRFAQPASDEVILAYLRRLNFQRDAHYGVWENAGLLPQLVGLTHLAVDPKLGLAEIGVSVDAGYRRQGLAGQMLERAILHARNLGIVEVVMYFLPYNTELVELARRLGMRLSVGHGDGIARLQPGEANLDSLSREWLADWQDSTQRSLHNWAGEVRNASSSLSQLLHKGTDQRD</sequence>
<gene>
    <name evidence="2" type="ORF">SAMN02745887_03629</name>
</gene>
<name>A0A1K2HRP5_9NEIS</name>
<organism evidence="2 3">
    <name type="scientific">Chitinimonas taiwanensis DSM 18899</name>
    <dbReference type="NCBI Taxonomy" id="1121279"/>
    <lineage>
        <taxon>Bacteria</taxon>
        <taxon>Pseudomonadati</taxon>
        <taxon>Pseudomonadota</taxon>
        <taxon>Betaproteobacteria</taxon>
        <taxon>Neisseriales</taxon>
        <taxon>Chitinibacteraceae</taxon>
        <taxon>Chitinimonas</taxon>
    </lineage>
</organism>
<dbReference type="Gene3D" id="3.40.630.30">
    <property type="match status" value="1"/>
</dbReference>
<dbReference type="Proteomes" id="UP000186513">
    <property type="component" value="Unassembled WGS sequence"/>
</dbReference>
<dbReference type="InterPro" id="IPR016181">
    <property type="entry name" value="Acyl_CoA_acyltransferase"/>
</dbReference>
<evidence type="ECO:0000313" key="2">
    <source>
        <dbReference type="EMBL" id="SFZ79447.1"/>
    </source>
</evidence>
<dbReference type="RefSeq" id="WP_072430107.1">
    <property type="nucleotide sequence ID" value="NZ_FPKR01000017.1"/>
</dbReference>
<reference evidence="2 3" key="1">
    <citation type="submission" date="2016-11" db="EMBL/GenBank/DDBJ databases">
        <authorList>
            <person name="Jaros S."/>
            <person name="Januszkiewicz K."/>
            <person name="Wedrychowicz H."/>
        </authorList>
    </citation>
    <scope>NUCLEOTIDE SEQUENCE [LARGE SCALE GENOMIC DNA]</scope>
    <source>
        <strain evidence="2 3">DSM 18899</strain>
    </source>
</reference>
<accession>A0A1K2HRP5</accession>
<dbReference type="GO" id="GO:0016747">
    <property type="term" value="F:acyltransferase activity, transferring groups other than amino-acyl groups"/>
    <property type="evidence" value="ECO:0007669"/>
    <property type="project" value="InterPro"/>
</dbReference>
<proteinExistence type="predicted"/>
<dbReference type="SUPFAM" id="SSF55729">
    <property type="entry name" value="Acyl-CoA N-acyltransferases (Nat)"/>
    <property type="match status" value="1"/>
</dbReference>
<dbReference type="EMBL" id="FPKR01000017">
    <property type="protein sequence ID" value="SFZ79447.1"/>
    <property type="molecule type" value="Genomic_DNA"/>
</dbReference>
<dbReference type="Pfam" id="PF13302">
    <property type="entry name" value="Acetyltransf_3"/>
    <property type="match status" value="1"/>
</dbReference>
<dbReference type="STRING" id="1121279.SAMN02745887_03629"/>
<dbReference type="CDD" id="cd04301">
    <property type="entry name" value="NAT_SF"/>
    <property type="match status" value="1"/>
</dbReference>
<keyword evidence="2" id="KW-0808">Transferase</keyword>
<feature type="domain" description="N-acetyltransferase" evidence="1">
    <location>
        <begin position="19"/>
        <end position="167"/>
    </location>
</feature>
<dbReference type="InterPro" id="IPR000182">
    <property type="entry name" value="GNAT_dom"/>
</dbReference>
<keyword evidence="3" id="KW-1185">Reference proteome</keyword>
<protein>
    <submittedName>
        <fullName evidence="2">Acetyltransferase (GNAT) domain-containing protein</fullName>
    </submittedName>
</protein>
<dbReference type="AlphaFoldDB" id="A0A1K2HRP5"/>
<evidence type="ECO:0000313" key="3">
    <source>
        <dbReference type="Proteomes" id="UP000186513"/>
    </source>
</evidence>
<dbReference type="OrthoDB" id="9178559at2"/>